<protein>
    <submittedName>
        <fullName evidence="1">Uncharacterized protein</fullName>
    </submittedName>
</protein>
<dbReference type="SUPFAM" id="SSF54593">
    <property type="entry name" value="Glyoxalase/Bleomycin resistance protein/Dihydroxybiphenyl dioxygenase"/>
    <property type="match status" value="1"/>
</dbReference>
<sequence>MECEDLEEFWGTLMTREAEEYRDPESCDYNYAFTKTFDGHEVEVVTE</sequence>
<accession>A0A0N8HZZ6</accession>
<comment type="caution">
    <text evidence="1">The sequence shown here is derived from an EMBL/GenBank/DDBJ whole genome shotgun (WGS) entry which is preliminary data.</text>
</comment>
<dbReference type="Proteomes" id="UP000050535">
    <property type="component" value="Unassembled WGS sequence"/>
</dbReference>
<proteinExistence type="predicted"/>
<reference evidence="2" key="1">
    <citation type="submission" date="2013-11" db="EMBL/GenBank/DDBJ databases">
        <authorList>
            <person name="Hoang H.T."/>
            <person name="Killian M.L."/>
            <person name="Madson D.M."/>
            <person name="Arruda P.H.E."/>
            <person name="Sun D."/>
            <person name="Schwartz K.J."/>
            <person name="Yoon K."/>
        </authorList>
    </citation>
    <scope>NUCLEOTIDE SEQUENCE [LARGE SCALE GENOMIC DNA]</scope>
    <source>
        <strain evidence="2">CDK2</strain>
    </source>
</reference>
<dbReference type="InterPro" id="IPR029068">
    <property type="entry name" value="Glyas_Bleomycin-R_OHBP_Dase"/>
</dbReference>
<dbReference type="EMBL" id="LGUC01000001">
    <property type="protein sequence ID" value="KPN30891.1"/>
    <property type="molecule type" value="Genomic_DNA"/>
</dbReference>
<organism evidence="1 2">
    <name type="scientific">Halolamina pelagica</name>
    <dbReference type="NCBI Taxonomy" id="699431"/>
    <lineage>
        <taxon>Archaea</taxon>
        <taxon>Methanobacteriati</taxon>
        <taxon>Methanobacteriota</taxon>
        <taxon>Stenosarchaea group</taxon>
        <taxon>Halobacteria</taxon>
        <taxon>Halobacteriales</taxon>
        <taxon>Haloferacaceae</taxon>
    </lineage>
</organism>
<evidence type="ECO:0000313" key="1">
    <source>
        <dbReference type="EMBL" id="KPN30891.1"/>
    </source>
</evidence>
<dbReference type="STRING" id="699431.SY89_01631"/>
<gene>
    <name evidence="1" type="ORF">SY89_01631</name>
</gene>
<evidence type="ECO:0000313" key="2">
    <source>
        <dbReference type="Proteomes" id="UP000050535"/>
    </source>
</evidence>
<keyword evidence="2" id="KW-1185">Reference proteome</keyword>
<dbReference type="AlphaFoldDB" id="A0A0N8HZZ6"/>
<name>A0A0N8HZZ6_9EURY</name>